<dbReference type="Gene3D" id="1.10.357.20">
    <property type="entry name" value="SLC41 divalent cation transporters, integral membrane domain"/>
    <property type="match status" value="1"/>
</dbReference>
<dbReference type="InterPro" id="IPR038076">
    <property type="entry name" value="MgtE_N_sf"/>
</dbReference>
<dbReference type="EMBL" id="FNBW01000013">
    <property type="protein sequence ID" value="SDG28861.1"/>
    <property type="molecule type" value="Genomic_DNA"/>
</dbReference>
<evidence type="ECO:0000256" key="4">
    <source>
        <dbReference type="ARBA" id="ARBA00022692"/>
    </source>
</evidence>
<keyword evidence="3 9" id="KW-0813">Transport</keyword>
<feature type="transmembrane region" description="Helical" evidence="9">
    <location>
        <begin position="478"/>
        <end position="501"/>
    </location>
</feature>
<feature type="transmembrane region" description="Helical" evidence="9">
    <location>
        <begin position="371"/>
        <end position="392"/>
    </location>
</feature>
<dbReference type="PANTHER" id="PTHR43773:SF1">
    <property type="entry name" value="MAGNESIUM TRANSPORTER MGTE"/>
    <property type="match status" value="1"/>
</dbReference>
<keyword evidence="9" id="KW-0479">Metal-binding</keyword>
<evidence type="ECO:0000313" key="13">
    <source>
        <dbReference type="Proteomes" id="UP000198615"/>
    </source>
</evidence>
<proteinExistence type="inferred from homology"/>
<name>A0A8G2F015_9PROT</name>
<dbReference type="Pfam" id="PF01769">
    <property type="entry name" value="MgtE"/>
    <property type="match status" value="1"/>
</dbReference>
<keyword evidence="4 9" id="KW-0812">Transmembrane</keyword>
<feature type="region of interest" description="Disordered" evidence="10">
    <location>
        <begin position="1"/>
        <end position="31"/>
    </location>
</feature>
<dbReference type="SMART" id="SM00116">
    <property type="entry name" value="CBS"/>
    <property type="match status" value="2"/>
</dbReference>
<comment type="subcellular location">
    <subcellularLocation>
        <location evidence="9">Cell membrane</location>
        <topology evidence="9">Multi-pass membrane protein</topology>
    </subcellularLocation>
    <subcellularLocation>
        <location evidence="1">Membrane</location>
        <topology evidence="1">Multi-pass membrane protein</topology>
    </subcellularLocation>
</comment>
<comment type="similarity">
    <text evidence="2 9">Belongs to the SLC41A transporter family.</text>
</comment>
<accession>A0A8G2F015</accession>
<feature type="transmembrane region" description="Helical" evidence="9">
    <location>
        <begin position="339"/>
        <end position="359"/>
    </location>
</feature>
<evidence type="ECO:0000313" key="12">
    <source>
        <dbReference type="EMBL" id="SDG28861.1"/>
    </source>
</evidence>
<dbReference type="PANTHER" id="PTHR43773">
    <property type="entry name" value="MAGNESIUM TRANSPORTER MGTE"/>
    <property type="match status" value="1"/>
</dbReference>
<dbReference type="Gene3D" id="1.25.60.10">
    <property type="entry name" value="MgtE N-terminal domain-like"/>
    <property type="match status" value="1"/>
</dbReference>
<comment type="subunit">
    <text evidence="9">Homodimer.</text>
</comment>
<dbReference type="PROSITE" id="PS51371">
    <property type="entry name" value="CBS"/>
    <property type="match status" value="1"/>
</dbReference>
<keyword evidence="7 9" id="KW-0472">Membrane</keyword>
<comment type="caution">
    <text evidence="12">The sequence shown here is derived from an EMBL/GenBank/DDBJ whole genome shotgun (WGS) entry which is preliminary data.</text>
</comment>
<keyword evidence="5 9" id="KW-0460">Magnesium</keyword>
<evidence type="ECO:0000256" key="7">
    <source>
        <dbReference type="ARBA" id="ARBA00023136"/>
    </source>
</evidence>
<dbReference type="OrthoDB" id="9790355at2"/>
<dbReference type="InterPro" id="IPR046342">
    <property type="entry name" value="CBS_dom_sf"/>
</dbReference>
<dbReference type="InterPro" id="IPR000644">
    <property type="entry name" value="CBS_dom"/>
</dbReference>
<dbReference type="InterPro" id="IPR006667">
    <property type="entry name" value="SLC41_membr_dom"/>
</dbReference>
<dbReference type="SUPFAM" id="SSF161093">
    <property type="entry name" value="MgtE membrane domain-like"/>
    <property type="match status" value="1"/>
</dbReference>
<keyword evidence="13" id="KW-1185">Reference proteome</keyword>
<evidence type="ECO:0000256" key="6">
    <source>
        <dbReference type="ARBA" id="ARBA00022989"/>
    </source>
</evidence>
<dbReference type="SUPFAM" id="SSF54631">
    <property type="entry name" value="CBS-domain pair"/>
    <property type="match status" value="1"/>
</dbReference>
<evidence type="ECO:0000256" key="3">
    <source>
        <dbReference type="ARBA" id="ARBA00022448"/>
    </source>
</evidence>
<feature type="domain" description="CBS" evidence="11">
    <location>
        <begin position="258"/>
        <end position="314"/>
    </location>
</feature>
<dbReference type="NCBIfam" id="TIGR00400">
    <property type="entry name" value="mgtE"/>
    <property type="match status" value="1"/>
</dbReference>
<dbReference type="SMART" id="SM00924">
    <property type="entry name" value="MgtE_N"/>
    <property type="match status" value="1"/>
</dbReference>
<evidence type="ECO:0000259" key="11">
    <source>
        <dbReference type="PROSITE" id="PS51371"/>
    </source>
</evidence>
<evidence type="ECO:0000256" key="1">
    <source>
        <dbReference type="ARBA" id="ARBA00004141"/>
    </source>
</evidence>
<dbReference type="Proteomes" id="UP000198615">
    <property type="component" value="Unassembled WGS sequence"/>
</dbReference>
<feature type="transmembrane region" description="Helical" evidence="9">
    <location>
        <begin position="413"/>
        <end position="434"/>
    </location>
</feature>
<dbReference type="InterPro" id="IPR006669">
    <property type="entry name" value="MgtE_transporter"/>
</dbReference>
<sequence length="502" mass="55171">MTPSNRPDETDAPEAEVGEQQGTKRKPKVKKRELKAKIRALEAEIAETRENVPDEPLYGLTPRLEAAVMRALEQERLPIIPRLMRPLHPADQADLIERLAPEQRLTLIAAMGATFDADILAYLDATVRDELVGTLGEEDLTRFLSALDSDDAVDLFGELDEEEQARILAALPAKDRIFLEEGLNFPEDSAGRLMQREMVVVPSHWTVGQTIDFLRTVRNLPDDFYDIFVVDPGHRPVGELALSHLLRAKRPVRVSDIMRKDFRKVRAEMDQEEVALLFRQYGLVAAPVVSEDDRLLGVITVDDVVDVIDEEAEEDLMRLAGLGESDLYGSLWDTTKTRFPWLVMNLLTAIAASLVIGMFEATIEKVVALAVLMPIVASMGGNAGTQTLTVAVRALAMRDIDTRNAMKFIAKETLVGSLNGIAFAVLVAGASIAWFGDFEIAWIIAVAMVLNLVVAGLAGTLIPLGLQRFKIDPAVASGVFLTTVTDVVGFFAFLGLATLFLL</sequence>
<dbReference type="RefSeq" id="WP_093153017.1">
    <property type="nucleotide sequence ID" value="NZ_FNBW01000013.1"/>
</dbReference>
<evidence type="ECO:0000256" key="5">
    <source>
        <dbReference type="ARBA" id="ARBA00022842"/>
    </source>
</evidence>
<organism evidence="12 13">
    <name type="scientific">Thalassobaculum litoreum DSM 18839</name>
    <dbReference type="NCBI Taxonomy" id="1123362"/>
    <lineage>
        <taxon>Bacteria</taxon>
        <taxon>Pseudomonadati</taxon>
        <taxon>Pseudomonadota</taxon>
        <taxon>Alphaproteobacteria</taxon>
        <taxon>Rhodospirillales</taxon>
        <taxon>Thalassobaculaceae</taxon>
        <taxon>Thalassobaculum</taxon>
    </lineage>
</organism>
<dbReference type="CDD" id="cd04606">
    <property type="entry name" value="CBS_pair_Mg_transporter"/>
    <property type="match status" value="1"/>
</dbReference>
<gene>
    <name evidence="12" type="ORF">SAMN05660686_03934</name>
</gene>
<dbReference type="SUPFAM" id="SSF158791">
    <property type="entry name" value="MgtE N-terminal domain-like"/>
    <property type="match status" value="1"/>
</dbReference>
<keyword evidence="6 9" id="KW-1133">Transmembrane helix</keyword>
<protein>
    <recommendedName>
        <fullName evidence="9">Magnesium transporter MgtE</fullName>
    </recommendedName>
</protein>
<dbReference type="GO" id="GO:0046872">
    <property type="term" value="F:metal ion binding"/>
    <property type="evidence" value="ECO:0007669"/>
    <property type="project" value="UniProtKB-KW"/>
</dbReference>
<keyword evidence="9" id="KW-1003">Cell membrane</keyword>
<dbReference type="AlphaFoldDB" id="A0A8G2F015"/>
<dbReference type="GO" id="GO:0005886">
    <property type="term" value="C:plasma membrane"/>
    <property type="evidence" value="ECO:0007669"/>
    <property type="project" value="UniProtKB-SubCell"/>
</dbReference>
<dbReference type="Pfam" id="PF03448">
    <property type="entry name" value="MgtE_N"/>
    <property type="match status" value="1"/>
</dbReference>
<evidence type="ECO:0000256" key="2">
    <source>
        <dbReference type="ARBA" id="ARBA00009749"/>
    </source>
</evidence>
<keyword evidence="8" id="KW-0129">CBS domain</keyword>
<dbReference type="Gene3D" id="3.10.580.10">
    <property type="entry name" value="CBS-domain"/>
    <property type="match status" value="1"/>
</dbReference>
<feature type="transmembrane region" description="Helical" evidence="9">
    <location>
        <begin position="440"/>
        <end position="466"/>
    </location>
</feature>
<reference evidence="12 13" key="1">
    <citation type="submission" date="2016-10" db="EMBL/GenBank/DDBJ databases">
        <authorList>
            <person name="Varghese N."/>
            <person name="Submissions S."/>
        </authorList>
    </citation>
    <scope>NUCLEOTIDE SEQUENCE [LARGE SCALE GENOMIC DNA]</scope>
    <source>
        <strain evidence="12 13">DSM 18839</strain>
    </source>
</reference>
<evidence type="ECO:0000256" key="8">
    <source>
        <dbReference type="PROSITE-ProRule" id="PRU00703"/>
    </source>
</evidence>
<evidence type="ECO:0000256" key="10">
    <source>
        <dbReference type="SAM" id="MobiDB-lite"/>
    </source>
</evidence>
<dbReference type="InterPro" id="IPR036739">
    <property type="entry name" value="SLC41_membr_dom_sf"/>
</dbReference>
<comment type="function">
    <text evidence="9">Acts as a magnesium transporter.</text>
</comment>
<dbReference type="InterPro" id="IPR006668">
    <property type="entry name" value="Mg_transptr_MgtE_intracell_dom"/>
</dbReference>
<dbReference type="GO" id="GO:0015095">
    <property type="term" value="F:magnesium ion transmembrane transporter activity"/>
    <property type="evidence" value="ECO:0007669"/>
    <property type="project" value="UniProtKB-UniRule"/>
</dbReference>
<dbReference type="Pfam" id="PF00571">
    <property type="entry name" value="CBS"/>
    <property type="match status" value="1"/>
</dbReference>
<evidence type="ECO:0000256" key="9">
    <source>
        <dbReference type="RuleBase" id="RU362011"/>
    </source>
</evidence>